<dbReference type="GO" id="GO:0046306">
    <property type="term" value="P:alkanesulfonate catabolic process"/>
    <property type="evidence" value="ECO:0007669"/>
    <property type="project" value="TreeGrafter"/>
</dbReference>
<keyword evidence="4 6" id="KW-0503">Monooxygenase</keyword>
<name>A0A2P1AM82_9BACT</name>
<feature type="domain" description="Luciferase-like" evidence="5">
    <location>
        <begin position="57"/>
        <end position="190"/>
    </location>
</feature>
<gene>
    <name evidence="6" type="primary">tnaG</name>
</gene>
<dbReference type="PANTHER" id="PTHR42847:SF4">
    <property type="entry name" value="ALKANESULFONATE MONOOXYGENASE-RELATED"/>
    <property type="match status" value="1"/>
</dbReference>
<evidence type="ECO:0000313" key="6">
    <source>
        <dbReference type="EMBL" id="AVI26394.1"/>
    </source>
</evidence>
<dbReference type="EMBL" id="MG844357">
    <property type="protein sequence ID" value="AVI26394.1"/>
    <property type="molecule type" value="Genomic_DNA"/>
</dbReference>
<evidence type="ECO:0000256" key="1">
    <source>
        <dbReference type="ARBA" id="ARBA00022630"/>
    </source>
</evidence>
<protein>
    <submittedName>
        <fullName evidence="6">Putative monooxygenase</fullName>
    </submittedName>
</protein>
<dbReference type="PANTHER" id="PTHR42847">
    <property type="entry name" value="ALKANESULFONATE MONOOXYGENASE"/>
    <property type="match status" value="1"/>
</dbReference>
<keyword evidence="3" id="KW-0560">Oxidoreductase</keyword>
<dbReference type="Pfam" id="PF00296">
    <property type="entry name" value="Bac_luciferase"/>
    <property type="match status" value="1"/>
</dbReference>
<evidence type="ECO:0000259" key="5">
    <source>
        <dbReference type="Pfam" id="PF00296"/>
    </source>
</evidence>
<keyword evidence="1" id="KW-0285">Flavoprotein</keyword>
<accession>A0A2P1AM82</accession>
<dbReference type="InterPro" id="IPR050172">
    <property type="entry name" value="SsuD_RutA_monooxygenase"/>
</dbReference>
<dbReference type="InterPro" id="IPR011251">
    <property type="entry name" value="Luciferase-like_dom"/>
</dbReference>
<evidence type="ECO:0000256" key="3">
    <source>
        <dbReference type="ARBA" id="ARBA00023002"/>
    </source>
</evidence>
<proteinExistence type="predicted"/>
<dbReference type="GO" id="GO:0008726">
    <property type="term" value="F:alkanesulfonate monooxygenase activity"/>
    <property type="evidence" value="ECO:0007669"/>
    <property type="project" value="TreeGrafter"/>
</dbReference>
<reference evidence="6" key="1">
    <citation type="journal article" date="2018" name="Proc. Natl. Acad. Sci. U.S.A.">
        <title>Single-bacterial genomics validates rich and varied specialized metabolism of uncultivated Entotheonella sponge symbionts.</title>
        <authorList>
            <person name="Mori T."/>
            <person name="Cahn J.K.B."/>
            <person name="Wilson M.C."/>
            <person name="Meoded R.A."/>
            <person name="Wiebach V."/>
            <person name="Martinez A.F.C."/>
            <person name="Helfrich E.J.N."/>
            <person name="Albersmeier A."/>
            <person name="Wibberg D."/>
            <person name="Datwyler S."/>
            <person name="Keren R."/>
            <person name="Lavy A."/>
            <person name="Ruckert C."/>
            <person name="Ilan M."/>
            <person name="Kalinowski J."/>
            <person name="Matsunaga S."/>
            <person name="Takeyama H."/>
            <person name="Piel J."/>
        </authorList>
    </citation>
    <scope>NUCLEOTIDE SEQUENCE</scope>
    <source>
        <strain evidence="6">TSWB1</strain>
    </source>
</reference>
<dbReference type="InterPro" id="IPR036661">
    <property type="entry name" value="Luciferase-like_sf"/>
</dbReference>
<evidence type="ECO:0000256" key="4">
    <source>
        <dbReference type="ARBA" id="ARBA00023033"/>
    </source>
</evidence>
<organism evidence="6">
    <name type="scientific">Candidatus Entotheonella serta</name>
    <dbReference type="NCBI Taxonomy" id="1652106"/>
    <lineage>
        <taxon>Bacteria</taxon>
        <taxon>Pseudomonadati</taxon>
        <taxon>Nitrospinota/Tectimicrobiota group</taxon>
        <taxon>Candidatus Tectimicrobiota</taxon>
        <taxon>Candidatus Entotheonellia</taxon>
        <taxon>Candidatus Entotheonellales</taxon>
        <taxon>Candidatus Entotheonellaceae</taxon>
        <taxon>Candidatus Entotheonella</taxon>
    </lineage>
</organism>
<dbReference type="SUPFAM" id="SSF51679">
    <property type="entry name" value="Bacterial luciferase-like"/>
    <property type="match status" value="1"/>
</dbReference>
<evidence type="ECO:0000256" key="2">
    <source>
        <dbReference type="ARBA" id="ARBA00022643"/>
    </source>
</evidence>
<keyword evidence="2" id="KW-0288">FMN</keyword>
<dbReference type="AlphaFoldDB" id="A0A2P1AM82"/>
<sequence length="339" mass="38592">MKIRLDARHIDVFTISPRTTDPKAYWTNIENVIDWSEKFDCSGILLFTGNDTYVEPWLAAHTVCTRTINLCPLVAVNPVYMHPFTAAKMISTLVYLYKRKIFLNMVTGTALSYLEALNDHLSHSERYHRLREYCELIRALLSSPRPVSFDGQYYKTEHLQLSPRVPRDLQPAFLLAGHSDDAAKTAHAVGGIQMQMLPANVDDLATGVKGIHFGIVTREQEAHAWQAASELFPDDDMGRELLELSMQNTDSAWKMRLQRAADMIASPTPGYWLDPFRTFKADCPYFVGTYQDTAALVATLVRRGIDTFILDIPAREEEFYHVDRVFQSAQQELLERPSS</sequence>
<dbReference type="Gene3D" id="3.20.20.30">
    <property type="entry name" value="Luciferase-like domain"/>
    <property type="match status" value="1"/>
</dbReference>